<dbReference type="InterPro" id="IPR005203">
    <property type="entry name" value="Hemocyanin_C"/>
</dbReference>
<dbReference type="PROSITE" id="PS00210">
    <property type="entry name" value="HEMOCYANIN_2"/>
    <property type="match status" value="1"/>
</dbReference>
<accession>A0A6J3KQ00</accession>
<dbReference type="InterPro" id="IPR008922">
    <property type="entry name" value="Di-copper_centre_dom_sf"/>
</dbReference>
<keyword evidence="2" id="KW-0732">Signal</keyword>
<feature type="chain" id="PRO_5027092225" evidence="2">
    <location>
        <begin position="18"/>
        <end position="688"/>
    </location>
</feature>
<evidence type="ECO:0000256" key="1">
    <source>
        <dbReference type="ARBA" id="ARBA00022761"/>
    </source>
</evidence>
<dbReference type="RefSeq" id="XP_033355373.1">
    <property type="nucleotide sequence ID" value="XM_033499482.1"/>
</dbReference>
<dbReference type="PANTHER" id="PTHR11511">
    <property type="entry name" value="LARVAL STORAGE PROTEIN/PHENOLOXIDASE"/>
    <property type="match status" value="1"/>
</dbReference>
<reference evidence="7" key="1">
    <citation type="submission" date="2025-08" db="UniProtKB">
        <authorList>
            <consortium name="RefSeq"/>
        </authorList>
    </citation>
    <scope>IDENTIFICATION</scope>
    <source>
        <tissue evidence="7">Muscle</tissue>
    </source>
</reference>
<keyword evidence="6" id="KW-1185">Reference proteome</keyword>
<dbReference type="GeneID" id="117236481"/>
<evidence type="ECO:0000313" key="7">
    <source>
        <dbReference type="RefSeq" id="XP_033355373.1"/>
    </source>
</evidence>
<dbReference type="InterPro" id="IPR036697">
    <property type="entry name" value="Hemocyanin_N_sf"/>
</dbReference>
<dbReference type="InterPro" id="IPR014756">
    <property type="entry name" value="Ig_E-set"/>
</dbReference>
<evidence type="ECO:0000313" key="6">
    <source>
        <dbReference type="Proteomes" id="UP000504631"/>
    </source>
</evidence>
<gene>
    <name evidence="7" type="primary">LOC117236481</name>
</gene>
<dbReference type="PRINTS" id="PR00187">
    <property type="entry name" value="HAEMOCYANIN"/>
</dbReference>
<dbReference type="Pfam" id="PF03722">
    <property type="entry name" value="Hemocyanin_N"/>
    <property type="match status" value="1"/>
</dbReference>
<evidence type="ECO:0000259" key="5">
    <source>
        <dbReference type="Pfam" id="PF03723"/>
    </source>
</evidence>
<dbReference type="KEGG" id="bvk:117236481"/>
<feature type="domain" description="Hemocyanin C-terminal" evidence="5">
    <location>
        <begin position="437"/>
        <end position="672"/>
    </location>
</feature>
<evidence type="ECO:0000259" key="4">
    <source>
        <dbReference type="Pfam" id="PF03722"/>
    </source>
</evidence>
<evidence type="ECO:0000259" key="3">
    <source>
        <dbReference type="Pfam" id="PF00372"/>
    </source>
</evidence>
<organism evidence="6 7">
    <name type="scientific">Bombus vosnesenskii</name>
    <dbReference type="NCBI Taxonomy" id="207650"/>
    <lineage>
        <taxon>Eukaryota</taxon>
        <taxon>Metazoa</taxon>
        <taxon>Ecdysozoa</taxon>
        <taxon>Arthropoda</taxon>
        <taxon>Hexapoda</taxon>
        <taxon>Insecta</taxon>
        <taxon>Pterygota</taxon>
        <taxon>Neoptera</taxon>
        <taxon>Endopterygota</taxon>
        <taxon>Hymenoptera</taxon>
        <taxon>Apocrita</taxon>
        <taxon>Aculeata</taxon>
        <taxon>Apoidea</taxon>
        <taxon>Anthophila</taxon>
        <taxon>Apidae</taxon>
        <taxon>Bombus</taxon>
        <taxon>Pyrobombus</taxon>
    </lineage>
</organism>
<dbReference type="Gene3D" id="1.20.1370.10">
    <property type="entry name" value="Hemocyanin, N-terminal domain"/>
    <property type="match status" value="1"/>
</dbReference>
<protein>
    <submittedName>
        <fullName evidence="7">Hexamerin-like</fullName>
    </submittedName>
</protein>
<dbReference type="SUPFAM" id="SSF48050">
    <property type="entry name" value="Hemocyanin, N-terminal domain"/>
    <property type="match status" value="1"/>
</dbReference>
<name>A0A6J3KQ00_9HYME</name>
<feature type="domain" description="Hemocyanin N-terminal" evidence="4">
    <location>
        <begin position="30"/>
        <end position="152"/>
    </location>
</feature>
<keyword evidence="1" id="KW-0758">Storage protein</keyword>
<dbReference type="GO" id="GO:0005615">
    <property type="term" value="C:extracellular space"/>
    <property type="evidence" value="ECO:0007669"/>
    <property type="project" value="UniProtKB-ARBA"/>
</dbReference>
<evidence type="ECO:0000256" key="2">
    <source>
        <dbReference type="SAM" id="SignalP"/>
    </source>
</evidence>
<proteinExistence type="predicted"/>
<dbReference type="Pfam" id="PF03723">
    <property type="entry name" value="Hemocyanin_C"/>
    <property type="match status" value="1"/>
</dbReference>
<dbReference type="InterPro" id="IPR000896">
    <property type="entry name" value="Hemocyanin/hexamerin_mid_dom"/>
</dbReference>
<feature type="domain" description="Hemocyanin middle" evidence="3">
    <location>
        <begin position="158"/>
        <end position="427"/>
    </location>
</feature>
<dbReference type="Gene3D" id="1.10.1280.10">
    <property type="entry name" value="Di-copper center containing domain from catechol oxidase"/>
    <property type="match status" value="1"/>
</dbReference>
<dbReference type="GO" id="GO:0045735">
    <property type="term" value="F:nutrient reservoir activity"/>
    <property type="evidence" value="ECO:0007669"/>
    <property type="project" value="UniProtKB-KW"/>
</dbReference>
<dbReference type="PANTHER" id="PTHR11511:SF5">
    <property type="entry name" value="FAT-BODY PROTEIN 1-RELATED"/>
    <property type="match status" value="1"/>
</dbReference>
<dbReference type="AlphaFoldDB" id="A0A6J3KQ00"/>
<feature type="signal peptide" evidence="2">
    <location>
        <begin position="1"/>
        <end position="17"/>
    </location>
</feature>
<dbReference type="InterPro" id="IPR013788">
    <property type="entry name" value="Hemocyanin/hexamerin"/>
</dbReference>
<dbReference type="InterPro" id="IPR005204">
    <property type="entry name" value="Hemocyanin_N"/>
</dbReference>
<dbReference type="InterPro" id="IPR037020">
    <property type="entry name" value="Hemocyanin_C_sf"/>
</dbReference>
<dbReference type="SUPFAM" id="SSF81296">
    <property type="entry name" value="E set domains"/>
    <property type="match status" value="1"/>
</dbReference>
<dbReference type="Pfam" id="PF00372">
    <property type="entry name" value="Hemocyanin_M"/>
    <property type="match status" value="1"/>
</dbReference>
<sequence length="688" mass="79705">MKAALVIFASFCLLAQAVHQLPSQVADTTYLTKQKNIYELFWHVDQPTVYHPELYQKARTFNIAENVVQYNDQEAVTEFIQLLKHGMLPRGQVFTVMNPEMRHQAVTLFRVLYSAKTFDVFYNTAVWARFYVNELMYTYALSVAVIHRHDTKLIKLPPLYEVLPHFFFNDDVMQRTYDIAMGSTVDEKKTVGNVDQYVLLANYSGWYLTRHDVPEQKLNYFTEDVGLNNFYFMINHDFPSFMSSEMLHTPQIRGEYYFFSHKQLLTRYYLERLCNDMGEISYVSVNHPIVTGYYPTMQFRNGLPFPHRETGAVVPLHMQKYVQMLQDLHTRISTAIDLGFVLDANGNRVNIYEKNGLNVLGNIVQGNVDSINMQFYGQLDMLVRKIFGFGYESHVKNQVVPSALELWSTSLRDPVFYSIYKTILNYYHRYKENVPSYTVDELSFSGVTIQSVTVDKLVTYFDHFESLLSNGVSVRGYKEARNTLIQARQYRLNHKPFTYHITVNCDKATTGVVRIFLGPKYDEFGHEIDLVHSYMNFMQMDEFMVDLKSGINKIDRSSHESIFVVPDETASHILYKKLVNSIEDGVTFKYSEQPYGFPERLLLPRGKKGGMPYNLFVIISPVDQSVTVQINSPIWGHMTDDGRSMGFPLDRPVTSLLFNVPNVHLTEVLVHHGTEQELNTVDETKLSM</sequence>
<dbReference type="CTD" id="100118565"/>
<dbReference type="Proteomes" id="UP000504631">
    <property type="component" value="Unplaced"/>
</dbReference>
<dbReference type="SUPFAM" id="SSF48056">
    <property type="entry name" value="Di-copper centre-containing domain"/>
    <property type="match status" value="1"/>
</dbReference>
<dbReference type="Gene3D" id="2.60.40.1520">
    <property type="entry name" value="Hemocyanin, C-terminal domain"/>
    <property type="match status" value="1"/>
</dbReference>